<dbReference type="AlphaFoldDB" id="F2JJT4"/>
<organism evidence="1 2">
    <name type="scientific">Cellulosilyticum lentocellum (strain ATCC 49066 / DSM 5427 / NCIMB 11756 / RHM5)</name>
    <name type="common">Clostridium lentocellum</name>
    <dbReference type="NCBI Taxonomy" id="642492"/>
    <lineage>
        <taxon>Bacteria</taxon>
        <taxon>Bacillati</taxon>
        <taxon>Bacillota</taxon>
        <taxon>Clostridia</taxon>
        <taxon>Lachnospirales</taxon>
        <taxon>Cellulosilyticaceae</taxon>
        <taxon>Cellulosilyticum</taxon>
    </lineage>
</organism>
<reference evidence="1 2" key="1">
    <citation type="journal article" date="2011" name="J. Bacteriol.">
        <title>Complete genome sequence of the cellulose-degrading bacterium Cellulosilyticum lentocellum.</title>
        <authorList>
            <consortium name="US DOE Joint Genome Institute"/>
            <person name="Miller D.A."/>
            <person name="Suen G."/>
            <person name="Bruce D."/>
            <person name="Copeland A."/>
            <person name="Cheng J.F."/>
            <person name="Detter C."/>
            <person name="Goodwin L.A."/>
            <person name="Han C.S."/>
            <person name="Hauser L.J."/>
            <person name="Land M.L."/>
            <person name="Lapidus A."/>
            <person name="Lucas S."/>
            <person name="Meincke L."/>
            <person name="Pitluck S."/>
            <person name="Tapia R."/>
            <person name="Teshima H."/>
            <person name="Woyke T."/>
            <person name="Fox B.G."/>
            <person name="Angert E.R."/>
            <person name="Currie C.R."/>
        </authorList>
    </citation>
    <scope>NUCLEOTIDE SEQUENCE [LARGE SCALE GENOMIC DNA]</scope>
    <source>
        <strain evidence="2">ATCC 49066 / DSM 5427 / NCIMB 11756 / RHM5</strain>
    </source>
</reference>
<dbReference type="Pfam" id="PF23857">
    <property type="entry name" value="Phage_TAC_19"/>
    <property type="match status" value="1"/>
</dbReference>
<evidence type="ECO:0000313" key="2">
    <source>
        <dbReference type="Proteomes" id="UP000008467"/>
    </source>
</evidence>
<sequence>MNKQEDELCISITLFDEDDSKRKEYRTSSISVESYEQAYELNEKMLEGVCNKDDLLHELINFIIEFFDNQFTYQDVVFGIKPEDLSKLISVLFMICGSQMAFEGQQEKAERLLGAATNLYNEVVK</sequence>
<evidence type="ECO:0000313" key="1">
    <source>
        <dbReference type="EMBL" id="ADZ83216.1"/>
    </source>
</evidence>
<accession>F2JJT4</accession>
<dbReference type="RefSeq" id="WP_013656514.1">
    <property type="nucleotide sequence ID" value="NC_015275.1"/>
</dbReference>
<dbReference type="EMBL" id="CP002582">
    <property type="protein sequence ID" value="ADZ83216.1"/>
    <property type="molecule type" value="Genomic_DNA"/>
</dbReference>
<gene>
    <name evidence="1" type="ordered locus">Clole_1490</name>
</gene>
<name>F2JJT4_CELLD</name>
<proteinExistence type="predicted"/>
<dbReference type="Proteomes" id="UP000008467">
    <property type="component" value="Chromosome"/>
</dbReference>
<dbReference type="STRING" id="642492.Clole_1490"/>
<dbReference type="KEGG" id="cle:Clole_1490"/>
<dbReference type="NCBIfam" id="NF047360">
    <property type="entry name" value="tail_chap_PVL"/>
    <property type="match status" value="1"/>
</dbReference>
<dbReference type="InterPro" id="IPR057006">
    <property type="entry name" value="Phage_TAC_19"/>
</dbReference>
<dbReference type="HOGENOM" id="CLU_1988646_0_0_9"/>
<protein>
    <submittedName>
        <fullName evidence="1">Uncharacterized protein</fullName>
    </submittedName>
</protein>
<keyword evidence="2" id="KW-1185">Reference proteome</keyword>